<evidence type="ECO:0008006" key="3">
    <source>
        <dbReference type="Google" id="ProtNLM"/>
    </source>
</evidence>
<gene>
    <name evidence="1" type="ORF">HGRIS_006516</name>
</gene>
<proteinExistence type="predicted"/>
<dbReference type="Proteomes" id="UP001556367">
    <property type="component" value="Unassembled WGS sequence"/>
</dbReference>
<protein>
    <recommendedName>
        <fullName evidence="3">HNH nuclease domain-containing protein</fullName>
    </recommendedName>
</protein>
<evidence type="ECO:0000313" key="1">
    <source>
        <dbReference type="EMBL" id="KAL0952226.1"/>
    </source>
</evidence>
<evidence type="ECO:0000313" key="2">
    <source>
        <dbReference type="Proteomes" id="UP001556367"/>
    </source>
</evidence>
<reference evidence="2" key="1">
    <citation type="submission" date="2024-06" db="EMBL/GenBank/DDBJ databases">
        <title>Multi-omics analyses provide insights into the biosynthesis of the anticancer antibiotic pleurotin in Hohenbuehelia grisea.</title>
        <authorList>
            <person name="Weaver J.A."/>
            <person name="Alberti F."/>
        </authorList>
    </citation>
    <scope>NUCLEOTIDE SEQUENCE [LARGE SCALE GENOMIC DNA]</scope>
    <source>
        <strain evidence="2">T-177</strain>
    </source>
</reference>
<organism evidence="1 2">
    <name type="scientific">Hohenbuehelia grisea</name>
    <dbReference type="NCBI Taxonomy" id="104357"/>
    <lineage>
        <taxon>Eukaryota</taxon>
        <taxon>Fungi</taxon>
        <taxon>Dikarya</taxon>
        <taxon>Basidiomycota</taxon>
        <taxon>Agaricomycotina</taxon>
        <taxon>Agaricomycetes</taxon>
        <taxon>Agaricomycetidae</taxon>
        <taxon>Agaricales</taxon>
        <taxon>Pleurotineae</taxon>
        <taxon>Pleurotaceae</taxon>
        <taxon>Hohenbuehelia</taxon>
    </lineage>
</organism>
<comment type="caution">
    <text evidence="1">The sequence shown here is derived from an EMBL/GenBank/DDBJ whole genome shotgun (WGS) entry which is preliminary data.</text>
</comment>
<dbReference type="EMBL" id="JASNQZ010000010">
    <property type="protein sequence ID" value="KAL0952226.1"/>
    <property type="molecule type" value="Genomic_DNA"/>
</dbReference>
<sequence>MDAAHILPFSLNSFDSDDDNGDHRLKDAAHTCKGMLQSWTQLDIKTLSGTQTNLNSPSNAIYMTYPHDANKYRAKFNRDGRYFSNSVSEADVQFPPFVESDVLPPDPEFIRIHAAFAKVLHLTVAAECIYDYDDGGEGEGGFAELLISKLQIVAR</sequence>
<keyword evidence="2" id="KW-1185">Reference proteome</keyword>
<name>A0ABR3JAA7_9AGAR</name>
<accession>A0ABR3JAA7</accession>